<dbReference type="InterPro" id="IPR029069">
    <property type="entry name" value="HotDog_dom_sf"/>
</dbReference>
<dbReference type="STRING" id="5627.A0A1C7MKE4"/>
<evidence type="ECO:0000313" key="2">
    <source>
        <dbReference type="EMBL" id="OBZ77278.1"/>
    </source>
</evidence>
<evidence type="ECO:0000313" key="3">
    <source>
        <dbReference type="Proteomes" id="UP000092993"/>
    </source>
</evidence>
<dbReference type="PANTHER" id="PTHR47260">
    <property type="entry name" value="UPF0644 PROTEIN PB2B4.06"/>
    <property type="match status" value="1"/>
</dbReference>
<dbReference type="Gene3D" id="3.10.129.10">
    <property type="entry name" value="Hotdog Thioesterase"/>
    <property type="match status" value="1"/>
</dbReference>
<reference evidence="2 3" key="1">
    <citation type="submission" date="2016-03" db="EMBL/GenBank/DDBJ databases">
        <title>Whole genome sequencing of Grifola frondosa 9006-11.</title>
        <authorList>
            <person name="Min B."/>
            <person name="Park H."/>
            <person name="Kim J.-G."/>
            <person name="Cho H."/>
            <person name="Oh Y.-L."/>
            <person name="Kong W.-S."/>
            <person name="Choi I.-G."/>
        </authorList>
    </citation>
    <scope>NUCLEOTIDE SEQUENCE [LARGE SCALE GENOMIC DNA]</scope>
    <source>
        <strain evidence="2 3">9006-11</strain>
    </source>
</reference>
<proteinExistence type="predicted"/>
<dbReference type="InterPro" id="IPR006683">
    <property type="entry name" value="Thioestr_dom"/>
</dbReference>
<feature type="domain" description="Thioesterase" evidence="1">
    <location>
        <begin position="167"/>
        <end position="240"/>
    </location>
</feature>
<name>A0A1C7MKE4_GRIFR</name>
<organism evidence="2 3">
    <name type="scientific">Grifola frondosa</name>
    <name type="common">Maitake</name>
    <name type="synonym">Polyporus frondosus</name>
    <dbReference type="NCBI Taxonomy" id="5627"/>
    <lineage>
        <taxon>Eukaryota</taxon>
        <taxon>Fungi</taxon>
        <taxon>Dikarya</taxon>
        <taxon>Basidiomycota</taxon>
        <taxon>Agaricomycotina</taxon>
        <taxon>Agaricomycetes</taxon>
        <taxon>Polyporales</taxon>
        <taxon>Grifolaceae</taxon>
        <taxon>Grifola</taxon>
    </lineage>
</organism>
<dbReference type="PANTHER" id="PTHR47260:SF1">
    <property type="entry name" value="UPF0644 PROTEIN PB2B4.06"/>
    <property type="match status" value="1"/>
</dbReference>
<dbReference type="EMBL" id="LUGG01000002">
    <property type="protein sequence ID" value="OBZ77278.1"/>
    <property type="molecule type" value="Genomic_DNA"/>
</dbReference>
<dbReference type="CDD" id="cd03443">
    <property type="entry name" value="PaaI_thioesterase"/>
    <property type="match status" value="1"/>
</dbReference>
<dbReference type="OrthoDB" id="506431at2759"/>
<keyword evidence="3" id="KW-1185">Reference proteome</keyword>
<evidence type="ECO:0000259" key="1">
    <source>
        <dbReference type="Pfam" id="PF03061"/>
    </source>
</evidence>
<dbReference type="Proteomes" id="UP000092993">
    <property type="component" value="Unassembled WGS sequence"/>
</dbReference>
<comment type="caution">
    <text evidence="2">The sequence shown here is derived from an EMBL/GenBank/DDBJ whole genome shotgun (WGS) entry which is preliminary data.</text>
</comment>
<sequence length="301" mass="32757">MSVPSKALFSSASAASLQRPPVQHARLSSNFFKYARLFTTASGLAVTCYTLGSLYPPDVATLISPRTAPPPPHPDDPSAIAYVAELEDSLHNLPLLNAHRVQDDADQWYETRPYLNIPEERRVNSLTAGALKGPGKLALPPLVRSRYDHTESWIFLHVGRGLCGHEGVVHGGLLATLLDESLARTALLNLPDKVGVTANLTLNYRAPTRADQFIVIKTRLQDVNGRKVRVTGTIEDMQGVVLVEASALFVQPRYAKLLNSNHIKRMIGAPESQQESLASGNTEPVSATLRCGAHAMNETRT</sequence>
<gene>
    <name evidence="2" type="ORF">A0H81_01640</name>
</gene>
<dbReference type="AlphaFoldDB" id="A0A1C7MKE4"/>
<dbReference type="SUPFAM" id="SSF54637">
    <property type="entry name" value="Thioesterase/thiol ester dehydrase-isomerase"/>
    <property type="match status" value="1"/>
</dbReference>
<protein>
    <recommendedName>
        <fullName evidence="1">Thioesterase domain-containing protein</fullName>
    </recommendedName>
</protein>
<dbReference type="Pfam" id="PF03061">
    <property type="entry name" value="4HBT"/>
    <property type="match status" value="1"/>
</dbReference>
<accession>A0A1C7MKE4</accession>
<dbReference type="InterPro" id="IPR052061">
    <property type="entry name" value="PTE-AB_protein"/>
</dbReference>
<dbReference type="OMA" id="RVFYNDK"/>